<evidence type="ECO:0000313" key="8">
    <source>
        <dbReference type="Proteomes" id="UP000036987"/>
    </source>
</evidence>
<sequence>MTPTATATIRIIRLLPSPLRRSTACSTMEIPAISYPNPSVHCTFPIVITPRRFGLISRNRFVLSHFSSSSLSYSSATSVSGTRHTAEQRDGNEMQDVEEELHLHMQLSSGIEMDDNDVPPKSSPCLEPGLYLVATPIGNLEDITLRALRILRSADVILSEDTRHSGKLLQYYNIKTPLLSYHKFNEYQREMPILKRLHEGQIVALISDAGTPGISDPGMELTKSCVSENIRVIPIPGPSALVAALSASGLLTNEFTFVGFLSKHASSRVKRLTISASESTAQIFFVPPHKLCRFLEEASPLFGDTRFCVIAREITKVHEEFWRGTLGEARKVFTDRPPRGEITLLLEGNVNPLVEIPTEAELEIELEKLMSKGQSLSMAVKLVSEGMSVKKKQVYAIALRKLGKKIEAGKS</sequence>
<dbReference type="PANTHER" id="PTHR46111:SF1">
    <property type="entry name" value="RIBOSOMAL RNA SMALL SUBUNIT METHYLTRANSFERASE I"/>
    <property type="match status" value="1"/>
</dbReference>
<keyword evidence="1" id="KW-0963">Cytoplasm</keyword>
<dbReference type="NCBIfam" id="TIGR00096">
    <property type="entry name" value="16S rRNA (cytidine(1402)-2'-O)-methyltransferase"/>
    <property type="match status" value="1"/>
</dbReference>
<dbReference type="InterPro" id="IPR018063">
    <property type="entry name" value="SAM_MeTrfase_RsmI_CS"/>
</dbReference>
<dbReference type="Proteomes" id="UP000036987">
    <property type="component" value="Unassembled WGS sequence"/>
</dbReference>
<dbReference type="GO" id="GO:0006364">
    <property type="term" value="P:rRNA processing"/>
    <property type="evidence" value="ECO:0007669"/>
    <property type="project" value="UniProtKB-KW"/>
</dbReference>
<keyword evidence="8" id="KW-1185">Reference proteome</keyword>
<gene>
    <name evidence="7" type="ORF">ZOSMA_54G00930</name>
</gene>
<dbReference type="Gene3D" id="3.40.1010.10">
    <property type="entry name" value="Cobalt-precorrin-4 Transmethylase, Domain 1"/>
    <property type="match status" value="1"/>
</dbReference>
<dbReference type="Pfam" id="PF00590">
    <property type="entry name" value="TP_methylase"/>
    <property type="match status" value="1"/>
</dbReference>
<evidence type="ECO:0000256" key="5">
    <source>
        <dbReference type="ARBA" id="ARBA00022691"/>
    </source>
</evidence>
<accession>A0A0K9NWM5</accession>
<keyword evidence="3 7" id="KW-0489">Methyltransferase</keyword>
<dbReference type="AlphaFoldDB" id="A0A0K9NWM5"/>
<evidence type="ECO:0000259" key="6">
    <source>
        <dbReference type="Pfam" id="PF00590"/>
    </source>
</evidence>
<dbReference type="CDD" id="cd11648">
    <property type="entry name" value="RsmI"/>
    <property type="match status" value="1"/>
</dbReference>
<proteinExistence type="inferred from homology"/>
<evidence type="ECO:0000313" key="7">
    <source>
        <dbReference type="EMBL" id="KMZ61161.1"/>
    </source>
</evidence>
<evidence type="ECO:0000256" key="1">
    <source>
        <dbReference type="ARBA" id="ARBA00022490"/>
    </source>
</evidence>
<evidence type="ECO:0000256" key="3">
    <source>
        <dbReference type="ARBA" id="ARBA00022603"/>
    </source>
</evidence>
<feature type="domain" description="Tetrapyrrole methylase" evidence="6">
    <location>
        <begin position="130"/>
        <end position="329"/>
    </location>
</feature>
<keyword evidence="4 7" id="KW-0808">Transferase</keyword>
<dbReference type="PROSITE" id="PS01296">
    <property type="entry name" value="RSMI"/>
    <property type="match status" value="1"/>
</dbReference>
<comment type="caution">
    <text evidence="7">The sequence shown here is derived from an EMBL/GenBank/DDBJ whole genome shotgun (WGS) entry which is preliminary data.</text>
</comment>
<dbReference type="EMBL" id="LFYR01001529">
    <property type="protein sequence ID" value="KMZ61161.1"/>
    <property type="molecule type" value="Genomic_DNA"/>
</dbReference>
<dbReference type="STRING" id="29655.A0A0K9NWM5"/>
<organism evidence="7 8">
    <name type="scientific">Zostera marina</name>
    <name type="common">Eelgrass</name>
    <dbReference type="NCBI Taxonomy" id="29655"/>
    <lineage>
        <taxon>Eukaryota</taxon>
        <taxon>Viridiplantae</taxon>
        <taxon>Streptophyta</taxon>
        <taxon>Embryophyta</taxon>
        <taxon>Tracheophyta</taxon>
        <taxon>Spermatophyta</taxon>
        <taxon>Magnoliopsida</taxon>
        <taxon>Liliopsida</taxon>
        <taxon>Zosteraceae</taxon>
        <taxon>Zostera</taxon>
    </lineage>
</organism>
<dbReference type="FunFam" id="3.40.1010.10:FF:000007">
    <property type="entry name" value="Ribosomal RNA small subunit methyltransferase I"/>
    <property type="match status" value="1"/>
</dbReference>
<dbReference type="SUPFAM" id="SSF53790">
    <property type="entry name" value="Tetrapyrrole methylase"/>
    <property type="match status" value="1"/>
</dbReference>
<dbReference type="InterPro" id="IPR014777">
    <property type="entry name" value="4pyrrole_Mease_sub1"/>
</dbReference>
<evidence type="ECO:0000256" key="2">
    <source>
        <dbReference type="ARBA" id="ARBA00022552"/>
    </source>
</evidence>
<keyword evidence="2" id="KW-0698">rRNA processing</keyword>
<reference evidence="8" key="1">
    <citation type="journal article" date="2016" name="Nature">
        <title>The genome of the seagrass Zostera marina reveals angiosperm adaptation to the sea.</title>
        <authorList>
            <person name="Olsen J.L."/>
            <person name="Rouze P."/>
            <person name="Verhelst B."/>
            <person name="Lin Y.-C."/>
            <person name="Bayer T."/>
            <person name="Collen J."/>
            <person name="Dattolo E."/>
            <person name="De Paoli E."/>
            <person name="Dittami S."/>
            <person name="Maumus F."/>
            <person name="Michel G."/>
            <person name="Kersting A."/>
            <person name="Lauritano C."/>
            <person name="Lohaus R."/>
            <person name="Toepel M."/>
            <person name="Tonon T."/>
            <person name="Vanneste K."/>
            <person name="Amirebrahimi M."/>
            <person name="Brakel J."/>
            <person name="Bostroem C."/>
            <person name="Chovatia M."/>
            <person name="Grimwood J."/>
            <person name="Jenkins J.W."/>
            <person name="Jueterbock A."/>
            <person name="Mraz A."/>
            <person name="Stam W.T."/>
            <person name="Tice H."/>
            <person name="Bornberg-Bauer E."/>
            <person name="Green P.J."/>
            <person name="Pearson G.A."/>
            <person name="Procaccini G."/>
            <person name="Duarte C.M."/>
            <person name="Schmutz J."/>
            <person name="Reusch T.B.H."/>
            <person name="Van de Peer Y."/>
        </authorList>
    </citation>
    <scope>NUCLEOTIDE SEQUENCE [LARGE SCALE GENOMIC DNA]</scope>
    <source>
        <strain evidence="8">cv. Finnish</strain>
    </source>
</reference>
<keyword evidence="5" id="KW-0949">S-adenosyl-L-methionine</keyword>
<dbReference type="HAMAP" id="MF_01877">
    <property type="entry name" value="16SrRNA_methyltr_I"/>
    <property type="match status" value="1"/>
</dbReference>
<dbReference type="GO" id="GO:0008168">
    <property type="term" value="F:methyltransferase activity"/>
    <property type="evidence" value="ECO:0007669"/>
    <property type="project" value="UniProtKB-KW"/>
</dbReference>
<dbReference type="InterPro" id="IPR008189">
    <property type="entry name" value="rRNA_ssu_MeTfrase_I"/>
</dbReference>
<dbReference type="GO" id="GO:0032259">
    <property type="term" value="P:methylation"/>
    <property type="evidence" value="ECO:0007669"/>
    <property type="project" value="UniProtKB-KW"/>
</dbReference>
<dbReference type="PANTHER" id="PTHR46111">
    <property type="entry name" value="RIBOSOMAL RNA SMALL SUBUNIT METHYLTRANSFERASE I"/>
    <property type="match status" value="1"/>
</dbReference>
<evidence type="ECO:0000256" key="4">
    <source>
        <dbReference type="ARBA" id="ARBA00022679"/>
    </source>
</evidence>
<dbReference type="OrthoDB" id="289942at2759"/>
<dbReference type="InterPro" id="IPR000878">
    <property type="entry name" value="4pyrrol_Mease"/>
</dbReference>
<dbReference type="InterPro" id="IPR035996">
    <property type="entry name" value="4pyrrol_Methylase_sf"/>
</dbReference>
<name>A0A0K9NWM5_ZOSMR</name>
<dbReference type="OMA" id="PVVFYES"/>
<dbReference type="Gene3D" id="3.30.950.10">
    <property type="entry name" value="Methyltransferase, Cobalt-precorrin-4 Transmethylase, Domain 2"/>
    <property type="match status" value="1"/>
</dbReference>
<dbReference type="InterPro" id="IPR014776">
    <property type="entry name" value="4pyrrole_Mease_sub2"/>
</dbReference>
<protein>
    <submittedName>
        <fullName evidence="7">Ribosomal RNA small subunit methyltransferase I</fullName>
    </submittedName>
</protein>